<feature type="active site" description="Proton donor" evidence="6">
    <location>
        <position position="191"/>
    </location>
</feature>
<evidence type="ECO:0000256" key="1">
    <source>
        <dbReference type="ARBA" id="ARBA00005028"/>
    </source>
</evidence>
<protein>
    <recommendedName>
        <fullName evidence="5">Aldose 1-epimerase</fullName>
        <ecNumber evidence="5">5.1.3.3</ecNumber>
    </recommendedName>
</protein>
<accession>A0A396RST4</accession>
<dbReference type="PIRSF" id="PIRSF005096">
    <property type="entry name" value="GALM"/>
    <property type="match status" value="1"/>
</dbReference>
<dbReference type="GO" id="GO:0030246">
    <property type="term" value="F:carbohydrate binding"/>
    <property type="evidence" value="ECO:0007669"/>
    <property type="project" value="InterPro"/>
</dbReference>
<dbReference type="InterPro" id="IPR015443">
    <property type="entry name" value="Aldose_1-epimerase"/>
</dbReference>
<sequence>MISNLGTPASVVIAERAPFGVLADGRLVERVTLGNGRGTRATIITLGATLQALHVGDRAGELADIVLGYDTAAEYLAQPQYFGVTVGRYANRIAGGRFTLDGRAYQLETNHGPNHLHGGTAGFDTRIWTIRSVESGSEARVVMDYASADGEGGYPGALTATATYTLNEADELTIEHRATTDAPTIVNITNHSFFNLAGAGSGDVMDHRLTLNAAAYTPVDDTLIPTVARASVAGTPFDFRESTPIGARIRDGGDAQLRIGRGYDHNFVIDGEYGALRPAARLEHPGSGRVMDLLVTAPGVQFYSGNFLDGAVAGKGGRIYRQGDGLCLEPQTFPDAPNRADFPTARLDPGQVYSNRMVLRFSAAPN</sequence>
<comment type="catalytic activity">
    <reaction evidence="5">
        <text>alpha-D-glucose = beta-D-glucose</text>
        <dbReference type="Rhea" id="RHEA:10264"/>
        <dbReference type="ChEBI" id="CHEBI:15903"/>
        <dbReference type="ChEBI" id="CHEBI:17925"/>
        <dbReference type="EC" id="5.1.3.3"/>
    </reaction>
</comment>
<dbReference type="EC" id="5.1.3.3" evidence="5"/>
<comment type="pathway">
    <text evidence="1 5">Carbohydrate metabolism; hexose metabolism.</text>
</comment>
<dbReference type="GO" id="GO:0033499">
    <property type="term" value="P:galactose catabolic process via UDP-galactose, Leloir pathway"/>
    <property type="evidence" value="ECO:0007669"/>
    <property type="project" value="TreeGrafter"/>
</dbReference>
<dbReference type="InterPro" id="IPR014718">
    <property type="entry name" value="GH-type_carb-bd"/>
</dbReference>
<feature type="active site" description="Proton acceptor" evidence="6">
    <location>
        <position position="329"/>
    </location>
</feature>
<dbReference type="Proteomes" id="UP000266693">
    <property type="component" value="Unassembled WGS sequence"/>
</dbReference>
<comment type="caution">
    <text evidence="9">The sequence shown here is derived from an EMBL/GenBank/DDBJ whole genome shotgun (WGS) entry which is preliminary data.</text>
</comment>
<proteinExistence type="inferred from homology"/>
<dbReference type="NCBIfam" id="NF008277">
    <property type="entry name" value="PRK11055.1"/>
    <property type="match status" value="1"/>
</dbReference>
<feature type="binding site" evidence="8">
    <location>
        <begin position="91"/>
        <end position="92"/>
    </location>
    <ligand>
        <name>beta-D-galactose</name>
        <dbReference type="ChEBI" id="CHEBI:27667"/>
    </ligand>
</feature>
<dbReference type="EMBL" id="QWLV01000001">
    <property type="protein sequence ID" value="RHW19429.1"/>
    <property type="molecule type" value="Genomic_DNA"/>
</dbReference>
<keyword evidence="10" id="KW-1185">Reference proteome</keyword>
<gene>
    <name evidence="9" type="ORF">D1610_01840</name>
</gene>
<dbReference type="InterPro" id="IPR047215">
    <property type="entry name" value="Galactose_mutarotase-like"/>
</dbReference>
<feature type="binding site" evidence="7">
    <location>
        <position position="264"/>
    </location>
    <ligand>
        <name>beta-D-galactose</name>
        <dbReference type="ChEBI" id="CHEBI:27667"/>
    </ligand>
</feature>
<dbReference type="Gene3D" id="2.70.98.10">
    <property type="match status" value="1"/>
</dbReference>
<evidence type="ECO:0000256" key="4">
    <source>
        <dbReference type="ARBA" id="ARBA00023277"/>
    </source>
</evidence>
<dbReference type="SUPFAM" id="SSF74650">
    <property type="entry name" value="Galactose mutarotase-like"/>
    <property type="match status" value="1"/>
</dbReference>
<name>A0A396RST4_9SPHN</name>
<dbReference type="AlphaFoldDB" id="A0A396RST4"/>
<evidence type="ECO:0000256" key="2">
    <source>
        <dbReference type="ARBA" id="ARBA00006206"/>
    </source>
</evidence>
<organism evidence="9 10">
    <name type="scientific">Sphingomonas gilva</name>
    <dbReference type="NCBI Taxonomy" id="2305907"/>
    <lineage>
        <taxon>Bacteria</taxon>
        <taxon>Pseudomonadati</taxon>
        <taxon>Pseudomonadota</taxon>
        <taxon>Alphaproteobacteria</taxon>
        <taxon>Sphingomonadales</taxon>
        <taxon>Sphingomonadaceae</taxon>
        <taxon>Sphingomonas</taxon>
    </lineage>
</organism>
<evidence type="ECO:0000256" key="6">
    <source>
        <dbReference type="PIRSR" id="PIRSR005096-1"/>
    </source>
</evidence>
<evidence type="ECO:0000256" key="3">
    <source>
        <dbReference type="ARBA" id="ARBA00023235"/>
    </source>
</evidence>
<dbReference type="CDD" id="cd09019">
    <property type="entry name" value="galactose_mutarotase_like"/>
    <property type="match status" value="1"/>
</dbReference>
<evidence type="ECO:0000256" key="7">
    <source>
        <dbReference type="PIRSR" id="PIRSR005096-2"/>
    </source>
</evidence>
<keyword evidence="4 5" id="KW-0119">Carbohydrate metabolism</keyword>
<comment type="similarity">
    <text evidence="2 5">Belongs to the aldose epimerase family.</text>
</comment>
<dbReference type="OrthoDB" id="9779408at2"/>
<dbReference type="UniPathway" id="UPA00242"/>
<dbReference type="PANTHER" id="PTHR10091:SF0">
    <property type="entry name" value="GALACTOSE MUTAROTASE"/>
    <property type="match status" value="1"/>
</dbReference>
<evidence type="ECO:0000256" key="8">
    <source>
        <dbReference type="PIRSR" id="PIRSR005096-3"/>
    </source>
</evidence>
<dbReference type="Pfam" id="PF01263">
    <property type="entry name" value="Aldose_epim"/>
    <property type="match status" value="1"/>
</dbReference>
<reference evidence="9 10" key="1">
    <citation type="submission" date="2018-08" db="EMBL/GenBank/DDBJ databases">
        <title>The multiple taxonomic identification of Sphingomonas gilva.</title>
        <authorList>
            <person name="Zhu D."/>
            <person name="Zheng S."/>
        </authorList>
    </citation>
    <scope>NUCLEOTIDE SEQUENCE [LARGE SCALE GENOMIC DNA]</scope>
    <source>
        <strain evidence="9 10">ZDH117</strain>
    </source>
</reference>
<dbReference type="PANTHER" id="PTHR10091">
    <property type="entry name" value="ALDOSE-1-EPIMERASE"/>
    <property type="match status" value="1"/>
</dbReference>
<evidence type="ECO:0000256" key="5">
    <source>
        <dbReference type="PIRNR" id="PIRNR005096"/>
    </source>
</evidence>
<dbReference type="GO" id="GO:0005737">
    <property type="term" value="C:cytoplasm"/>
    <property type="evidence" value="ECO:0007669"/>
    <property type="project" value="TreeGrafter"/>
</dbReference>
<dbReference type="InterPro" id="IPR008183">
    <property type="entry name" value="Aldose_1/G6P_1-epimerase"/>
</dbReference>
<dbReference type="InterPro" id="IPR011013">
    <property type="entry name" value="Gal_mutarotase_sf_dom"/>
</dbReference>
<evidence type="ECO:0000313" key="10">
    <source>
        <dbReference type="Proteomes" id="UP000266693"/>
    </source>
</evidence>
<keyword evidence="3 5" id="KW-0413">Isomerase</keyword>
<evidence type="ECO:0000313" key="9">
    <source>
        <dbReference type="EMBL" id="RHW19429.1"/>
    </source>
</evidence>
<dbReference type="GO" id="GO:0006006">
    <property type="term" value="P:glucose metabolic process"/>
    <property type="evidence" value="ECO:0007669"/>
    <property type="project" value="TreeGrafter"/>
</dbReference>
<dbReference type="GO" id="GO:0004034">
    <property type="term" value="F:aldose 1-epimerase activity"/>
    <property type="evidence" value="ECO:0007669"/>
    <property type="project" value="UniProtKB-EC"/>
</dbReference>